<dbReference type="SMART" id="SM00822">
    <property type="entry name" value="PKS_KR"/>
    <property type="match status" value="1"/>
</dbReference>
<dbReference type="RefSeq" id="WP_395824475.1">
    <property type="nucleotide sequence ID" value="NZ_CP043494.1"/>
</dbReference>
<evidence type="ECO:0000259" key="4">
    <source>
        <dbReference type="SMART" id="SM00822"/>
    </source>
</evidence>
<evidence type="ECO:0000313" key="5">
    <source>
        <dbReference type="EMBL" id="WNG47150.1"/>
    </source>
</evidence>
<keyword evidence="6" id="KW-1185">Reference proteome</keyword>
<dbReference type="PRINTS" id="PR00081">
    <property type="entry name" value="GDHRDH"/>
</dbReference>
<feature type="region of interest" description="Disordered" evidence="3">
    <location>
        <begin position="183"/>
        <end position="208"/>
    </location>
</feature>
<reference evidence="5 6" key="1">
    <citation type="submission" date="2019-08" db="EMBL/GenBank/DDBJ databases">
        <title>Archangium and Cystobacter genomes.</title>
        <authorList>
            <person name="Chen I.-C.K."/>
            <person name="Wielgoss S."/>
        </authorList>
    </citation>
    <scope>NUCLEOTIDE SEQUENCE [LARGE SCALE GENOMIC DNA]</scope>
    <source>
        <strain evidence="5 6">Cbm 6</strain>
    </source>
</reference>
<accession>A0ABY9WU02</accession>
<name>A0ABY9WU02_9BACT</name>
<dbReference type="InterPro" id="IPR002347">
    <property type="entry name" value="SDR_fam"/>
</dbReference>
<sequence>MNRLSGRVALVTGASRGIGRAIAERLARDGASVAVNYAGSRDKAEAVVASIVAAGGKATAIQADVSRHEDVKRLFDETERRMGRPSIVVANAGTFFARPFAEMTEADFDVGFSVNARGSFLTFIEAARRVPEGGRVIGFSTCLTLQGLPALGLYQAGKAAVEQFVKTLAKELGPRRITVNAVAPGPTDTEMLGPARRKSAPGDTPLGRIGRPEEIADVVAFLVSDEAGWVTGQVLGANGGIT</sequence>
<evidence type="ECO:0000256" key="3">
    <source>
        <dbReference type="SAM" id="MobiDB-lite"/>
    </source>
</evidence>
<gene>
    <name evidence="5" type="ORF">F0U60_25745</name>
</gene>
<dbReference type="EMBL" id="CP043494">
    <property type="protein sequence ID" value="WNG47150.1"/>
    <property type="molecule type" value="Genomic_DNA"/>
</dbReference>
<proteinExistence type="inferred from homology"/>
<evidence type="ECO:0000313" key="6">
    <source>
        <dbReference type="Proteomes" id="UP001611383"/>
    </source>
</evidence>
<feature type="domain" description="Ketoreductase" evidence="4">
    <location>
        <begin position="7"/>
        <end position="218"/>
    </location>
</feature>
<dbReference type="PANTHER" id="PTHR48107">
    <property type="entry name" value="NADPH-DEPENDENT ALDEHYDE REDUCTASE-LIKE PROTEIN, CHLOROPLASTIC-RELATED"/>
    <property type="match status" value="1"/>
</dbReference>
<keyword evidence="2" id="KW-0560">Oxidoreductase</keyword>
<dbReference type="InterPro" id="IPR057326">
    <property type="entry name" value="KR_dom"/>
</dbReference>
<dbReference type="PRINTS" id="PR00080">
    <property type="entry name" value="SDRFAMILY"/>
</dbReference>
<protein>
    <submittedName>
        <fullName evidence="5">SDR family oxidoreductase</fullName>
    </submittedName>
</protein>
<evidence type="ECO:0000256" key="2">
    <source>
        <dbReference type="ARBA" id="ARBA00023002"/>
    </source>
</evidence>
<dbReference type="Pfam" id="PF13561">
    <property type="entry name" value="adh_short_C2"/>
    <property type="match status" value="1"/>
</dbReference>
<dbReference type="Gene3D" id="3.40.50.720">
    <property type="entry name" value="NAD(P)-binding Rossmann-like Domain"/>
    <property type="match status" value="1"/>
</dbReference>
<dbReference type="InterPro" id="IPR036291">
    <property type="entry name" value="NAD(P)-bd_dom_sf"/>
</dbReference>
<dbReference type="Proteomes" id="UP001611383">
    <property type="component" value="Chromosome"/>
</dbReference>
<comment type="similarity">
    <text evidence="1">Belongs to the short-chain dehydrogenases/reductases (SDR) family.</text>
</comment>
<dbReference type="SUPFAM" id="SSF51735">
    <property type="entry name" value="NAD(P)-binding Rossmann-fold domains"/>
    <property type="match status" value="1"/>
</dbReference>
<evidence type="ECO:0000256" key="1">
    <source>
        <dbReference type="ARBA" id="ARBA00006484"/>
    </source>
</evidence>
<dbReference type="PANTHER" id="PTHR48107:SF7">
    <property type="entry name" value="RE15974P"/>
    <property type="match status" value="1"/>
</dbReference>
<organism evidence="5 6">
    <name type="scientific">Archangium minus</name>
    <dbReference type="NCBI Taxonomy" id="83450"/>
    <lineage>
        <taxon>Bacteria</taxon>
        <taxon>Pseudomonadati</taxon>
        <taxon>Myxococcota</taxon>
        <taxon>Myxococcia</taxon>
        <taxon>Myxococcales</taxon>
        <taxon>Cystobacterineae</taxon>
        <taxon>Archangiaceae</taxon>
        <taxon>Archangium</taxon>
    </lineage>
</organism>